<evidence type="ECO:0000256" key="9">
    <source>
        <dbReference type="ARBA" id="ARBA00031636"/>
    </source>
</evidence>
<feature type="transmembrane region" description="Helical" evidence="10">
    <location>
        <begin position="87"/>
        <end position="110"/>
    </location>
</feature>
<evidence type="ECO:0000256" key="4">
    <source>
        <dbReference type="ARBA" id="ARBA00022475"/>
    </source>
</evidence>
<keyword evidence="2" id="KW-0813">Transport</keyword>
<evidence type="ECO:0000256" key="8">
    <source>
        <dbReference type="ARBA" id="ARBA00023136"/>
    </source>
</evidence>
<evidence type="ECO:0000256" key="3">
    <source>
        <dbReference type="ARBA" id="ARBA00022449"/>
    </source>
</evidence>
<feature type="transmembrane region" description="Helical" evidence="10">
    <location>
        <begin position="314"/>
        <end position="335"/>
    </location>
</feature>
<evidence type="ECO:0000256" key="1">
    <source>
        <dbReference type="ARBA" id="ARBA00004429"/>
    </source>
</evidence>
<reference evidence="11 12" key="1">
    <citation type="journal article" date="2021" name="Sci. Rep.">
        <title>The distribution of antibiotic resistance genes in chicken gut microbiota commensals.</title>
        <authorList>
            <person name="Juricova H."/>
            <person name="Matiasovicova J."/>
            <person name="Kubasova T."/>
            <person name="Cejkova D."/>
            <person name="Rychlik I."/>
        </authorList>
    </citation>
    <scope>NUCLEOTIDE SEQUENCE [LARGE SCALE GENOMIC DNA]</scope>
    <source>
        <strain evidence="11 12">An562</strain>
    </source>
</reference>
<evidence type="ECO:0000256" key="7">
    <source>
        <dbReference type="ARBA" id="ARBA00023065"/>
    </source>
</evidence>
<dbReference type="NCBIfam" id="TIGR00797">
    <property type="entry name" value="matE"/>
    <property type="match status" value="1"/>
</dbReference>
<keyword evidence="6 10" id="KW-1133">Transmembrane helix</keyword>
<proteinExistence type="predicted"/>
<protein>
    <recommendedName>
        <fullName evidence="9">Multidrug-efflux transporter</fullName>
    </recommendedName>
</protein>
<feature type="transmembrane region" description="Helical" evidence="10">
    <location>
        <begin position="130"/>
        <end position="147"/>
    </location>
</feature>
<evidence type="ECO:0000256" key="2">
    <source>
        <dbReference type="ARBA" id="ARBA00022448"/>
    </source>
</evidence>
<feature type="transmembrane region" description="Helical" evidence="10">
    <location>
        <begin position="185"/>
        <end position="213"/>
    </location>
</feature>
<dbReference type="InterPro" id="IPR050222">
    <property type="entry name" value="MATE_MdtK"/>
</dbReference>
<keyword evidence="7" id="KW-0406">Ion transport</keyword>
<keyword evidence="3" id="KW-0050">Antiport</keyword>
<evidence type="ECO:0000313" key="12">
    <source>
        <dbReference type="Proteomes" id="UP000777002"/>
    </source>
</evidence>
<dbReference type="InterPro" id="IPR002528">
    <property type="entry name" value="MATE_fam"/>
</dbReference>
<dbReference type="PANTHER" id="PTHR43298">
    <property type="entry name" value="MULTIDRUG RESISTANCE PROTEIN NORM-RELATED"/>
    <property type="match status" value="1"/>
</dbReference>
<sequence length="443" mass="49634">MREISTDSGTIFKLSIPMLMSLILEQIIGLTDIIFLGRVSEVSVGAAAIGGIGFYLLTMIAFGYSIASQSLMGEANGAKKASEVGNIFRQSAVFLLIFSLLILLALPFSMRPLFSLLVYSYEVREQAQDYFFWRTIGIVFAMGAILFRGFFMSILRPRVLTYSSIAMVLVNCVLNYILIFGMGPIPAMGIAGAAIASTLAEMAAVLFFFVYVFKYDLHHQFDLFRWSGFDRKLQILLFKLGRWMMLQEAVIMTTWLLFFVWVEHMGERALAVSNIVRSVSNLLFIIVHAFGATCGAIGANLLGENRSGEIDLMMKRGFVLSFCVTIPCCVLIGFYPEPVLALFTDIGELSQASVASIRVMLLGYLLCVPAIHYFSVFGYLGSTRESMIVSIIASVTYMFYALIVSRITTEVAWVWTADSFYYFVLGVLVWYFWKNARWRAQIA</sequence>
<feature type="transmembrane region" description="Helical" evidence="10">
    <location>
        <begin position="282"/>
        <end position="302"/>
    </location>
</feature>
<name>A0ABS2GTC9_9BURK</name>
<feature type="transmembrane region" description="Helical" evidence="10">
    <location>
        <begin position="387"/>
        <end position="407"/>
    </location>
</feature>
<feature type="transmembrane region" description="Helical" evidence="10">
    <location>
        <begin position="42"/>
        <end position="66"/>
    </location>
</feature>
<keyword evidence="4" id="KW-1003">Cell membrane</keyword>
<comment type="caution">
    <text evidence="11">The sequence shown here is derived from an EMBL/GenBank/DDBJ whole genome shotgun (WGS) entry which is preliminary data.</text>
</comment>
<feature type="transmembrane region" description="Helical" evidence="10">
    <location>
        <begin position="12"/>
        <end position="36"/>
    </location>
</feature>
<dbReference type="RefSeq" id="WP_205049599.1">
    <property type="nucleotide sequence ID" value="NZ_JACJKX010000002.1"/>
</dbReference>
<evidence type="ECO:0000256" key="5">
    <source>
        <dbReference type="ARBA" id="ARBA00022692"/>
    </source>
</evidence>
<dbReference type="InterPro" id="IPR048279">
    <property type="entry name" value="MdtK-like"/>
</dbReference>
<feature type="transmembrane region" description="Helical" evidence="10">
    <location>
        <begin position="413"/>
        <end position="433"/>
    </location>
</feature>
<feature type="transmembrane region" description="Helical" evidence="10">
    <location>
        <begin position="240"/>
        <end position="262"/>
    </location>
</feature>
<keyword evidence="5 10" id="KW-0812">Transmembrane</keyword>
<feature type="transmembrane region" description="Helical" evidence="10">
    <location>
        <begin position="355"/>
        <end position="380"/>
    </location>
</feature>
<evidence type="ECO:0000313" key="11">
    <source>
        <dbReference type="EMBL" id="MBM6927997.1"/>
    </source>
</evidence>
<keyword evidence="12" id="KW-1185">Reference proteome</keyword>
<keyword evidence="8 10" id="KW-0472">Membrane</keyword>
<feature type="transmembrane region" description="Helical" evidence="10">
    <location>
        <begin position="159"/>
        <end position="179"/>
    </location>
</feature>
<evidence type="ECO:0000256" key="10">
    <source>
        <dbReference type="SAM" id="Phobius"/>
    </source>
</evidence>
<dbReference type="EMBL" id="JACJKX010000002">
    <property type="protein sequence ID" value="MBM6927997.1"/>
    <property type="molecule type" value="Genomic_DNA"/>
</dbReference>
<dbReference type="PANTHER" id="PTHR43298:SF2">
    <property type="entry name" value="FMN_FAD EXPORTER YEEO-RELATED"/>
    <property type="match status" value="1"/>
</dbReference>
<dbReference type="Pfam" id="PF01554">
    <property type="entry name" value="MatE"/>
    <property type="match status" value="2"/>
</dbReference>
<gene>
    <name evidence="11" type="ORF">H5985_01730</name>
</gene>
<dbReference type="CDD" id="cd13133">
    <property type="entry name" value="MATE_like_7"/>
    <property type="match status" value="1"/>
</dbReference>
<evidence type="ECO:0000256" key="6">
    <source>
        <dbReference type="ARBA" id="ARBA00022989"/>
    </source>
</evidence>
<dbReference type="PIRSF" id="PIRSF006603">
    <property type="entry name" value="DinF"/>
    <property type="match status" value="1"/>
</dbReference>
<comment type="subcellular location">
    <subcellularLocation>
        <location evidence="1">Cell inner membrane</location>
        <topology evidence="1">Multi-pass membrane protein</topology>
    </subcellularLocation>
</comment>
<dbReference type="Proteomes" id="UP000777002">
    <property type="component" value="Unassembled WGS sequence"/>
</dbReference>
<accession>A0ABS2GTC9</accession>
<organism evidence="11 12">
    <name type="scientific">Parasutterella secunda</name>
    <dbReference type="NCBI Taxonomy" id="626947"/>
    <lineage>
        <taxon>Bacteria</taxon>
        <taxon>Pseudomonadati</taxon>
        <taxon>Pseudomonadota</taxon>
        <taxon>Betaproteobacteria</taxon>
        <taxon>Burkholderiales</taxon>
        <taxon>Sutterellaceae</taxon>
        <taxon>Parasutterella</taxon>
    </lineage>
</organism>